<feature type="transmembrane region" description="Helical" evidence="6">
    <location>
        <begin position="74"/>
        <end position="93"/>
    </location>
</feature>
<dbReference type="EMBL" id="BTCM01000002">
    <property type="protein sequence ID" value="GMK56142.1"/>
    <property type="molecule type" value="Genomic_DNA"/>
</dbReference>
<feature type="transmembrane region" description="Helical" evidence="6">
    <location>
        <begin position="50"/>
        <end position="68"/>
    </location>
</feature>
<keyword evidence="8" id="KW-1185">Reference proteome</keyword>
<organism evidence="7 8">
    <name type="scientific">Cutaneotrichosporon spelunceum</name>
    <dbReference type="NCBI Taxonomy" id="1672016"/>
    <lineage>
        <taxon>Eukaryota</taxon>
        <taxon>Fungi</taxon>
        <taxon>Dikarya</taxon>
        <taxon>Basidiomycota</taxon>
        <taxon>Agaricomycotina</taxon>
        <taxon>Tremellomycetes</taxon>
        <taxon>Trichosporonales</taxon>
        <taxon>Trichosporonaceae</taxon>
        <taxon>Cutaneotrichosporon</taxon>
    </lineage>
</organism>
<feature type="transmembrane region" description="Helical" evidence="6">
    <location>
        <begin position="164"/>
        <end position="187"/>
    </location>
</feature>
<feature type="transmembrane region" description="Helical" evidence="6">
    <location>
        <begin position="132"/>
        <end position="152"/>
    </location>
</feature>
<dbReference type="Gene3D" id="1.20.1250.20">
    <property type="entry name" value="MFS general substrate transporter like domains"/>
    <property type="match status" value="1"/>
</dbReference>
<evidence type="ECO:0000256" key="5">
    <source>
        <dbReference type="ARBA" id="ARBA00023136"/>
    </source>
</evidence>
<evidence type="ECO:0000256" key="2">
    <source>
        <dbReference type="ARBA" id="ARBA00022448"/>
    </source>
</evidence>
<evidence type="ECO:0000256" key="1">
    <source>
        <dbReference type="ARBA" id="ARBA00004141"/>
    </source>
</evidence>
<evidence type="ECO:0000256" key="4">
    <source>
        <dbReference type="ARBA" id="ARBA00022989"/>
    </source>
</evidence>
<dbReference type="PANTHER" id="PTHR43791:SF1">
    <property type="entry name" value="ALLANTOATE PERMEASE"/>
    <property type="match status" value="1"/>
</dbReference>
<dbReference type="InterPro" id="IPR036259">
    <property type="entry name" value="MFS_trans_sf"/>
</dbReference>
<keyword evidence="5 6" id="KW-0472">Membrane</keyword>
<evidence type="ECO:0000256" key="3">
    <source>
        <dbReference type="ARBA" id="ARBA00022692"/>
    </source>
</evidence>
<evidence type="ECO:0000313" key="8">
    <source>
        <dbReference type="Proteomes" id="UP001222932"/>
    </source>
</evidence>
<evidence type="ECO:0000256" key="6">
    <source>
        <dbReference type="SAM" id="Phobius"/>
    </source>
</evidence>
<proteinExistence type="predicted"/>
<feature type="transmembrane region" description="Helical" evidence="6">
    <location>
        <begin position="297"/>
        <end position="318"/>
    </location>
</feature>
<evidence type="ECO:0000313" key="7">
    <source>
        <dbReference type="EMBL" id="GMK56142.1"/>
    </source>
</evidence>
<keyword evidence="4 6" id="KW-1133">Transmembrane helix</keyword>
<keyword evidence="2" id="KW-0813">Transport</keyword>
<dbReference type="InterPro" id="IPR011701">
    <property type="entry name" value="MFS"/>
</dbReference>
<dbReference type="AlphaFoldDB" id="A0AAD3TTB4"/>
<dbReference type="GO" id="GO:0016020">
    <property type="term" value="C:membrane"/>
    <property type="evidence" value="ECO:0007669"/>
    <property type="project" value="UniProtKB-SubCell"/>
</dbReference>
<dbReference type="GO" id="GO:0022857">
    <property type="term" value="F:transmembrane transporter activity"/>
    <property type="evidence" value="ECO:0007669"/>
    <property type="project" value="InterPro"/>
</dbReference>
<feature type="transmembrane region" description="Helical" evidence="6">
    <location>
        <begin position="235"/>
        <end position="259"/>
    </location>
</feature>
<feature type="transmembrane region" description="Helical" evidence="6">
    <location>
        <begin position="387"/>
        <end position="412"/>
    </location>
</feature>
<feature type="transmembrane region" description="Helical" evidence="6">
    <location>
        <begin position="330"/>
        <end position="352"/>
    </location>
</feature>
<accession>A0AAD3TTB4</accession>
<dbReference type="Proteomes" id="UP001222932">
    <property type="component" value="Unassembled WGS sequence"/>
</dbReference>
<dbReference type="SUPFAM" id="SSF103473">
    <property type="entry name" value="MFS general substrate transporter"/>
    <property type="match status" value="1"/>
</dbReference>
<feature type="transmembrane region" description="Helical" evidence="6">
    <location>
        <begin position="271"/>
        <end position="291"/>
    </location>
</feature>
<keyword evidence="3 6" id="KW-0812">Transmembrane</keyword>
<protein>
    <recommendedName>
        <fullName evidence="9">MFS general substrate transporter</fullName>
    </recommendedName>
</protein>
<reference evidence="7" key="1">
    <citation type="journal article" date="2023" name="BMC Genomics">
        <title>Chromosome-level genome assemblies of Cutaneotrichosporon spp. (Trichosporonales, Basidiomycota) reveal imbalanced evolution between nucleotide sequences and chromosome synteny.</title>
        <authorList>
            <person name="Kobayashi Y."/>
            <person name="Kayamori A."/>
            <person name="Aoki K."/>
            <person name="Shiwa Y."/>
            <person name="Matsutani M."/>
            <person name="Fujita N."/>
            <person name="Sugita T."/>
            <person name="Iwasaki W."/>
            <person name="Tanaka N."/>
            <person name="Takashima M."/>
        </authorList>
    </citation>
    <scope>NUCLEOTIDE SEQUENCE</scope>
    <source>
        <strain evidence="7">HIS016</strain>
    </source>
</reference>
<dbReference type="PANTHER" id="PTHR43791">
    <property type="entry name" value="PERMEASE-RELATED"/>
    <property type="match status" value="1"/>
</dbReference>
<comment type="subcellular location">
    <subcellularLocation>
        <location evidence="1">Membrane</location>
        <topology evidence="1">Multi-pass membrane protein</topology>
    </subcellularLocation>
</comment>
<evidence type="ECO:0008006" key="9">
    <source>
        <dbReference type="Google" id="ProtNLM"/>
    </source>
</evidence>
<dbReference type="Pfam" id="PF07690">
    <property type="entry name" value="MFS_1"/>
    <property type="match status" value="1"/>
</dbReference>
<sequence>MTSCEKKRTSVASEKQLPEGVTTIEEVEKLQESLNVSPEDDRRVRRKADWLLLPLLMTIYGIQFKLPIAKMTGANIVLWGAVLCFMAVCTNFSQLMAVRFLLGFFESSIAPGLMIFTVQWYRAGEQGHRTGLWTACNSLGGIFGGAIAYGFAGADQRGALSIHGWKIIFIFLGTLTAFLGMVFLVVVPDSPDKAWFLSEREKLIARERLLSNHQRIEEREFRWHQVWEALKDPLIWLYMLGSGLTSIPNGGFTNFFAILIEGFGFTAKQTLLLGMANSWLAICIIVSMYLGDKVKNRTAMAFVPLAISTAGVAMIWGINPKNRIARLMGFYLVFPYAVPNIIILAHVVTNVAGRTKKMFVNALFMCFYCAGNLVGPQTFRQKDAPSFTPALITVIVCNVLVGFIMIAIWAIYKRENRRRDQLELEQGVSSLNTLDKDLTDRENPSFRYTI</sequence>
<gene>
    <name evidence="7" type="ORF">CspeluHIS016_0211980</name>
</gene>
<comment type="caution">
    <text evidence="7">The sequence shown here is derived from an EMBL/GenBank/DDBJ whole genome shotgun (WGS) entry which is preliminary data.</text>
</comment>
<reference evidence="7" key="2">
    <citation type="submission" date="2023-06" db="EMBL/GenBank/DDBJ databases">
        <authorList>
            <person name="Kobayashi Y."/>
            <person name="Kayamori A."/>
            <person name="Aoki K."/>
            <person name="Shiwa Y."/>
            <person name="Fujita N."/>
            <person name="Sugita T."/>
            <person name="Iwasaki W."/>
            <person name="Tanaka N."/>
            <person name="Takashima M."/>
        </authorList>
    </citation>
    <scope>NUCLEOTIDE SEQUENCE</scope>
    <source>
        <strain evidence="7">HIS016</strain>
    </source>
</reference>
<name>A0AAD3TTB4_9TREE</name>
<feature type="transmembrane region" description="Helical" evidence="6">
    <location>
        <begin position="100"/>
        <end position="120"/>
    </location>
</feature>